<evidence type="ECO:0000313" key="3">
    <source>
        <dbReference type="Proteomes" id="UP000489600"/>
    </source>
</evidence>
<sequence>MSENSPPLSPWIRLPETDRSNVSPHLDDFDGLGDDPSLLGRKIVSSPDSDAGSATHPVSLGVSVEESKRDLRTRFRIPKELDKILTEWGTRGRAPKRFLKFPKDTNRIHEAFVARRCHWRKHFSLRRVERARARRTGSTLLGSSSSSNHTDFSAFKSTRLTLRDKIALAKKKTAEAVQHTEEQQLAEVDTHTEVEPDTATRTHIESATPVPDDATADQSSSSLDSVRAALNRYGSTLAIRPSTSSVIRHEETSHRDGSRKRGTDSRRESRFDERAPKQPRRSSSDRETAAIDTDWTAASMLSKITLPGTRFPSPNTLQGEGSYTEMARHGVQFISHLNKMTLDYEAESKANRRQLEDA</sequence>
<feature type="region of interest" description="Disordered" evidence="1">
    <location>
        <begin position="1"/>
        <end position="34"/>
    </location>
</feature>
<evidence type="ECO:0000313" key="2">
    <source>
        <dbReference type="EMBL" id="VVA94144.1"/>
    </source>
</evidence>
<feature type="compositionally biased region" description="Basic and acidic residues" evidence="1">
    <location>
        <begin position="174"/>
        <end position="204"/>
    </location>
</feature>
<keyword evidence="3" id="KW-1185">Reference proteome</keyword>
<dbReference type="Proteomes" id="UP000489600">
    <property type="component" value="Unassembled WGS sequence"/>
</dbReference>
<reference evidence="2" key="1">
    <citation type="submission" date="2019-07" db="EMBL/GenBank/DDBJ databases">
        <authorList>
            <person name="Dittberner H."/>
        </authorList>
    </citation>
    <scope>NUCLEOTIDE SEQUENCE [LARGE SCALE GENOMIC DNA]</scope>
</reference>
<name>A0A565AZ54_9BRAS</name>
<organism evidence="2 3">
    <name type="scientific">Arabis nemorensis</name>
    <dbReference type="NCBI Taxonomy" id="586526"/>
    <lineage>
        <taxon>Eukaryota</taxon>
        <taxon>Viridiplantae</taxon>
        <taxon>Streptophyta</taxon>
        <taxon>Embryophyta</taxon>
        <taxon>Tracheophyta</taxon>
        <taxon>Spermatophyta</taxon>
        <taxon>Magnoliopsida</taxon>
        <taxon>eudicotyledons</taxon>
        <taxon>Gunneridae</taxon>
        <taxon>Pentapetalae</taxon>
        <taxon>rosids</taxon>
        <taxon>malvids</taxon>
        <taxon>Brassicales</taxon>
        <taxon>Brassicaceae</taxon>
        <taxon>Arabideae</taxon>
        <taxon>Arabis</taxon>
    </lineage>
</organism>
<feature type="region of interest" description="Disordered" evidence="1">
    <location>
        <begin position="241"/>
        <end position="289"/>
    </location>
</feature>
<evidence type="ECO:0000256" key="1">
    <source>
        <dbReference type="SAM" id="MobiDB-lite"/>
    </source>
</evidence>
<gene>
    <name evidence="2" type="ORF">ANE_LOCUS4589</name>
</gene>
<feature type="region of interest" description="Disordered" evidence="1">
    <location>
        <begin position="174"/>
        <end position="223"/>
    </location>
</feature>
<feature type="compositionally biased region" description="Basic and acidic residues" evidence="1">
    <location>
        <begin position="247"/>
        <end position="289"/>
    </location>
</feature>
<dbReference type="EMBL" id="CABITT030000002">
    <property type="protein sequence ID" value="VVA94144.1"/>
    <property type="molecule type" value="Genomic_DNA"/>
</dbReference>
<comment type="caution">
    <text evidence="2">The sequence shown here is derived from an EMBL/GenBank/DDBJ whole genome shotgun (WGS) entry which is preliminary data.</text>
</comment>
<proteinExistence type="predicted"/>
<accession>A0A565AZ54</accession>
<protein>
    <submittedName>
        <fullName evidence="2">Uncharacterized protein</fullName>
    </submittedName>
</protein>
<dbReference type="AlphaFoldDB" id="A0A565AZ54"/>